<comment type="caution">
    <text evidence="2">The sequence shown here is derived from an EMBL/GenBank/DDBJ whole genome shotgun (WGS) entry which is preliminary data.</text>
</comment>
<organism evidence="2 3">
    <name type="scientific">Lachnellula willkommii</name>
    <dbReference type="NCBI Taxonomy" id="215461"/>
    <lineage>
        <taxon>Eukaryota</taxon>
        <taxon>Fungi</taxon>
        <taxon>Dikarya</taxon>
        <taxon>Ascomycota</taxon>
        <taxon>Pezizomycotina</taxon>
        <taxon>Leotiomycetes</taxon>
        <taxon>Helotiales</taxon>
        <taxon>Lachnaceae</taxon>
        <taxon>Lachnellula</taxon>
    </lineage>
</organism>
<dbReference type="SUPFAM" id="SSF54373">
    <property type="entry name" value="FAD-linked reductases, C-terminal domain"/>
    <property type="match status" value="1"/>
</dbReference>
<dbReference type="InterPro" id="IPR036188">
    <property type="entry name" value="FAD/NAD-bd_sf"/>
</dbReference>
<dbReference type="AlphaFoldDB" id="A0A559MFE9"/>
<sequence length="338" mass="38452">MSTGVHGQEFLKKHDLVQQTPHFVTASYLRVFGPDLKLLQQRKVPFKLTDWKTFYYRLRSNFDGLISEYVPESPQKLPAEGSVTYETDKTVVDVSHHRTSGLTVTFQGDDGLSHSLHADLVIAADGANSSVRKLLFPKLDMPYSGYIIPGEHGNITPGERLLNIVWYYNCAEGSDEYNKIMTDIDGFRHKRTVPFGKLQPEVWVKQRDGHSTHFPTPVKEVLDKIDSPFITAISDCIAPQASFYEGKLFLVGDALALFRPHVAQSTNQAALHCLLLERYLQGEITLATYEERVQSYAHTTLLWSRDLGSEYMYGRMGQIYHKTRHQVARKAKGWGFRL</sequence>
<accession>A0A559MFE9</accession>
<dbReference type="PANTHER" id="PTHR47469">
    <property type="entry name" value="MONOOXYGENASE-LIKE"/>
    <property type="match status" value="1"/>
</dbReference>
<reference evidence="2 3" key="1">
    <citation type="submission" date="2018-05" db="EMBL/GenBank/DDBJ databases">
        <title>Genome sequencing and assembly of the regulated plant pathogen Lachnellula willkommii and related sister species for the development of diagnostic species identification markers.</title>
        <authorList>
            <person name="Giroux E."/>
            <person name="Bilodeau G."/>
        </authorList>
    </citation>
    <scope>NUCLEOTIDE SEQUENCE [LARGE SCALE GENOMIC DNA]</scope>
    <source>
        <strain evidence="2 3">CBS 172.35</strain>
    </source>
</reference>
<dbReference type="EMBL" id="QGML01000486">
    <property type="protein sequence ID" value="TVY91692.1"/>
    <property type="molecule type" value="Genomic_DNA"/>
</dbReference>
<protein>
    <recommendedName>
        <fullName evidence="1">2,6-dihydroxypyridine 3-monooxygenase substrate binding domain-containing protein</fullName>
    </recommendedName>
</protein>
<name>A0A559MFE9_9HELO</name>
<evidence type="ECO:0000313" key="2">
    <source>
        <dbReference type="EMBL" id="TVY91692.1"/>
    </source>
</evidence>
<dbReference type="Pfam" id="PF22607">
    <property type="entry name" value="FAD_binding-like"/>
    <property type="match status" value="1"/>
</dbReference>
<dbReference type="InterPro" id="IPR053212">
    <property type="entry name" value="DHP_3-monooxygenase"/>
</dbReference>
<gene>
    <name evidence="2" type="ORF">LAWI1_G002972</name>
</gene>
<dbReference type="PANTHER" id="PTHR47469:SF2">
    <property type="entry name" value="OS06G0597600 PROTEIN"/>
    <property type="match status" value="1"/>
</dbReference>
<keyword evidence="3" id="KW-1185">Reference proteome</keyword>
<feature type="domain" description="2,6-dihydroxypyridine 3-monooxygenase substrate binding" evidence="1">
    <location>
        <begin position="146"/>
        <end position="235"/>
    </location>
</feature>
<evidence type="ECO:0000259" key="1">
    <source>
        <dbReference type="Pfam" id="PF22607"/>
    </source>
</evidence>
<dbReference type="PRINTS" id="PR00420">
    <property type="entry name" value="RNGMNOXGNASE"/>
</dbReference>
<dbReference type="Gene3D" id="3.50.50.60">
    <property type="entry name" value="FAD/NAD(P)-binding domain"/>
    <property type="match status" value="1"/>
</dbReference>
<dbReference type="Gene3D" id="3.30.9.60">
    <property type="match status" value="1"/>
</dbReference>
<evidence type="ECO:0000313" key="3">
    <source>
        <dbReference type="Proteomes" id="UP000315522"/>
    </source>
</evidence>
<dbReference type="Proteomes" id="UP000315522">
    <property type="component" value="Unassembled WGS sequence"/>
</dbReference>
<dbReference type="InterPro" id="IPR054707">
    <property type="entry name" value="DhpH_subs-bd"/>
</dbReference>
<proteinExistence type="predicted"/>
<dbReference type="SUPFAM" id="SSF51905">
    <property type="entry name" value="FAD/NAD(P)-binding domain"/>
    <property type="match status" value="1"/>
</dbReference>